<protein>
    <submittedName>
        <fullName evidence="1">Uncharacterized protein</fullName>
    </submittedName>
</protein>
<evidence type="ECO:0000313" key="1">
    <source>
        <dbReference type="EMBL" id="MBD2603582.1"/>
    </source>
</evidence>
<comment type="caution">
    <text evidence="1">The sequence shown here is derived from an EMBL/GenBank/DDBJ whole genome shotgun (WGS) entry which is preliminary data.</text>
</comment>
<sequence>MPIILPFVIQAVLPVLTTIFALLVPVLAAVINFTLTRIPKIPSYIRLIKILYSDIDSSAKERKIINAGLQARA</sequence>
<keyword evidence="2" id="KW-1185">Reference proteome</keyword>
<evidence type="ECO:0000313" key="2">
    <source>
        <dbReference type="Proteomes" id="UP000660380"/>
    </source>
</evidence>
<accession>A0ABR8GJM1</accession>
<reference evidence="1 2" key="1">
    <citation type="journal article" date="2020" name="ISME J.">
        <title>Comparative genomics reveals insights into cyanobacterial evolution and habitat adaptation.</title>
        <authorList>
            <person name="Chen M.Y."/>
            <person name="Teng W.K."/>
            <person name="Zhao L."/>
            <person name="Hu C.X."/>
            <person name="Zhou Y.K."/>
            <person name="Han B.P."/>
            <person name="Song L.R."/>
            <person name="Shu W.S."/>
        </authorList>
    </citation>
    <scope>NUCLEOTIDE SEQUENCE [LARGE SCALE GENOMIC DNA]</scope>
    <source>
        <strain evidence="1 2">FACHB-248</strain>
    </source>
</reference>
<name>A0ABR8GJM1_9CYAN</name>
<dbReference type="Proteomes" id="UP000660380">
    <property type="component" value="Unassembled WGS sequence"/>
</dbReference>
<proteinExistence type="predicted"/>
<dbReference type="EMBL" id="JACJTA010000004">
    <property type="protein sequence ID" value="MBD2603582.1"/>
    <property type="molecule type" value="Genomic_DNA"/>
</dbReference>
<dbReference type="RefSeq" id="WP_029637417.1">
    <property type="nucleotide sequence ID" value="NZ_JACJTA010000004.1"/>
</dbReference>
<gene>
    <name evidence="1" type="ORF">H6G81_03320</name>
</gene>
<organism evidence="1 2">
    <name type="scientific">Scytonema hofmannii FACHB-248</name>
    <dbReference type="NCBI Taxonomy" id="1842502"/>
    <lineage>
        <taxon>Bacteria</taxon>
        <taxon>Bacillati</taxon>
        <taxon>Cyanobacteriota</taxon>
        <taxon>Cyanophyceae</taxon>
        <taxon>Nostocales</taxon>
        <taxon>Scytonemataceae</taxon>
        <taxon>Scytonema</taxon>
    </lineage>
</organism>